<dbReference type="Pfam" id="PF12849">
    <property type="entry name" value="PBP_like_2"/>
    <property type="match status" value="1"/>
</dbReference>
<dbReference type="PROSITE" id="PS50011">
    <property type="entry name" value="PROTEIN_KINASE_DOM"/>
    <property type="match status" value="1"/>
</dbReference>
<keyword evidence="1" id="KW-0732">Signal</keyword>
<evidence type="ECO:0000256" key="1">
    <source>
        <dbReference type="ARBA" id="ARBA00022729"/>
    </source>
</evidence>
<reference evidence="4 5" key="1">
    <citation type="journal article" date="2020" name="ISME J.">
        <title>Comparative genomics reveals insights into cyanobacterial evolution and habitat adaptation.</title>
        <authorList>
            <person name="Chen M.Y."/>
            <person name="Teng W.K."/>
            <person name="Zhao L."/>
            <person name="Hu C.X."/>
            <person name="Zhou Y.K."/>
            <person name="Han B.P."/>
            <person name="Song L.R."/>
            <person name="Shu W.S."/>
        </authorList>
    </citation>
    <scope>NUCLEOTIDE SEQUENCE [LARGE SCALE GENOMIC DNA]</scope>
    <source>
        <strain evidence="4 5">FACHB-288</strain>
    </source>
</reference>
<name>A0ABR8A8Q3_9CYAN</name>
<organism evidence="4 5">
    <name type="scientific">Calothrix parietina FACHB-288</name>
    <dbReference type="NCBI Taxonomy" id="2692896"/>
    <lineage>
        <taxon>Bacteria</taxon>
        <taxon>Bacillati</taxon>
        <taxon>Cyanobacteriota</taxon>
        <taxon>Cyanophyceae</taxon>
        <taxon>Nostocales</taxon>
        <taxon>Calotrichaceae</taxon>
        <taxon>Calothrix</taxon>
    </lineage>
</organism>
<dbReference type="SUPFAM" id="SSF53850">
    <property type="entry name" value="Periplasmic binding protein-like II"/>
    <property type="match status" value="1"/>
</dbReference>
<keyword evidence="5" id="KW-1185">Reference proteome</keyword>
<dbReference type="InterPro" id="IPR011009">
    <property type="entry name" value="Kinase-like_dom_sf"/>
</dbReference>
<comment type="caution">
    <text evidence="4">The sequence shown here is derived from an EMBL/GenBank/DDBJ whole genome shotgun (WGS) entry which is preliminary data.</text>
</comment>
<dbReference type="Proteomes" id="UP000658514">
    <property type="component" value="Unassembled WGS sequence"/>
</dbReference>
<keyword evidence="2" id="KW-0812">Transmembrane</keyword>
<dbReference type="PANTHER" id="PTHR30570:SF1">
    <property type="entry name" value="PHOSPHATE-BINDING PROTEIN PSTS"/>
    <property type="match status" value="1"/>
</dbReference>
<dbReference type="InterPro" id="IPR050811">
    <property type="entry name" value="Phosphate_ABC_transporter"/>
</dbReference>
<dbReference type="InterPro" id="IPR000719">
    <property type="entry name" value="Prot_kinase_dom"/>
</dbReference>
<dbReference type="Gene3D" id="1.10.510.10">
    <property type="entry name" value="Transferase(Phosphotransferase) domain 1"/>
    <property type="match status" value="1"/>
</dbReference>
<feature type="domain" description="Protein kinase" evidence="3">
    <location>
        <begin position="57"/>
        <end position="342"/>
    </location>
</feature>
<protein>
    <submittedName>
        <fullName evidence="4">Substrate-binding domain-containing protein</fullName>
    </submittedName>
</protein>
<evidence type="ECO:0000259" key="3">
    <source>
        <dbReference type="PROSITE" id="PS50011"/>
    </source>
</evidence>
<dbReference type="EMBL" id="JACJQH010000013">
    <property type="protein sequence ID" value="MBD2195865.1"/>
    <property type="molecule type" value="Genomic_DNA"/>
</dbReference>
<keyword evidence="2" id="KW-0472">Membrane</keyword>
<evidence type="ECO:0000256" key="2">
    <source>
        <dbReference type="SAM" id="Phobius"/>
    </source>
</evidence>
<proteinExistence type="predicted"/>
<gene>
    <name evidence="4" type="ORF">H6G24_10225</name>
</gene>
<feature type="transmembrane region" description="Helical" evidence="2">
    <location>
        <begin position="339"/>
        <end position="358"/>
    </location>
</feature>
<dbReference type="PANTHER" id="PTHR30570">
    <property type="entry name" value="PERIPLASMIC PHOSPHATE BINDING COMPONENT OF PHOSPHATE ABC TRANSPORTER"/>
    <property type="match status" value="1"/>
</dbReference>
<dbReference type="InterPro" id="IPR024370">
    <property type="entry name" value="PBP_domain"/>
</dbReference>
<evidence type="ECO:0000313" key="4">
    <source>
        <dbReference type="EMBL" id="MBD2195865.1"/>
    </source>
</evidence>
<sequence>MPAEFYQEYPCSYNAPLNCDRPFQTAQEIKGAKFCLECGFPATLPEEAVIKGNRDNYQVGNFLGTRGNGRLYTGIQLKDRQPVIIKEYLLPSRCFNEQETRERKDTFKRVGGVTLADSRTQNFRLVNTWEAIADEKGERCYLITKGTETAQTLRQYITQNGAMTALQVRELLNQALQTLEFLHSQKLRFPSNQVQQGLAHGNLSLDSILIQLENNQPYIYFDDLAIWENVFIPPAKTQPAPCKREQDLEALGLVAFYLLVGRTTTYSNEPLNPRDNDHWPHTDNHLKKFIYRLLRLENPFATAEAARQALLQLPQENQVNNVTQLSASEDKEKDFRKKLIWLLIFVLLLLGGGIWYYLSQRQPTEDKSKYAVWLGLVRRFSEVNNVPSGKFSYTGERDGTWSFILKQQIEDQTLEKWLTNPKPEVKAEFNYQPVKAQDLDNVNQSLEAVISGEQNFAITSVVDKITDKLEKKSFADDGLLVYVAFNKKDSNLANALGGKITLEQLRQIYTGKITNWQQVNPKLPNLPIKPYAPTEPEAIYQFQKLVLQNDPQDVALFKNIPRLDTTKTQNTIRSEILEGKQTGIIGFGILTKTWAQCTGYPLAIVNGNNNPSQPLFQKRDRRPINPADDLCQHDNYFFDVTAFQRYPLRYPIFVVYPKDKSRQPPGSTFAEILTTRQGQCLLSKVGLVALQNIPDDIKSYACKSVP</sequence>
<evidence type="ECO:0000313" key="5">
    <source>
        <dbReference type="Proteomes" id="UP000658514"/>
    </source>
</evidence>
<dbReference type="Gene3D" id="3.40.190.10">
    <property type="entry name" value="Periplasmic binding protein-like II"/>
    <property type="match status" value="2"/>
</dbReference>
<dbReference type="SUPFAM" id="SSF56112">
    <property type="entry name" value="Protein kinase-like (PK-like)"/>
    <property type="match status" value="1"/>
</dbReference>
<keyword evidence="2" id="KW-1133">Transmembrane helix</keyword>
<accession>A0ABR8A8Q3</accession>